<evidence type="ECO:0000313" key="3">
    <source>
        <dbReference type="Proteomes" id="UP001600888"/>
    </source>
</evidence>
<dbReference type="EMBL" id="JBAWTH010000104">
    <property type="protein sequence ID" value="KAL2277094.1"/>
    <property type="molecule type" value="Genomic_DNA"/>
</dbReference>
<protein>
    <submittedName>
        <fullName evidence="2">Uncharacterized protein</fullName>
    </submittedName>
</protein>
<feature type="region of interest" description="Disordered" evidence="1">
    <location>
        <begin position="38"/>
        <end position="68"/>
    </location>
</feature>
<feature type="compositionally biased region" description="Polar residues" evidence="1">
    <location>
        <begin position="233"/>
        <end position="242"/>
    </location>
</feature>
<feature type="region of interest" description="Disordered" evidence="1">
    <location>
        <begin position="233"/>
        <end position="270"/>
    </location>
</feature>
<dbReference type="Proteomes" id="UP001600888">
    <property type="component" value="Unassembled WGS sequence"/>
</dbReference>
<accession>A0ABR4E3V3</accession>
<evidence type="ECO:0000256" key="1">
    <source>
        <dbReference type="SAM" id="MobiDB-lite"/>
    </source>
</evidence>
<evidence type="ECO:0000313" key="2">
    <source>
        <dbReference type="EMBL" id="KAL2277094.1"/>
    </source>
</evidence>
<reference evidence="2 3" key="1">
    <citation type="submission" date="2024-03" db="EMBL/GenBank/DDBJ databases">
        <title>A high-quality draft genome sequence of Diaporthe vaccinii, a causative agent of upright dieback and viscid rot disease in cranberry plants.</title>
        <authorList>
            <person name="Sarrasin M."/>
            <person name="Lang B.F."/>
            <person name="Burger G."/>
        </authorList>
    </citation>
    <scope>NUCLEOTIDE SEQUENCE [LARGE SCALE GENOMIC DNA]</scope>
    <source>
        <strain evidence="2 3">IS7</strain>
    </source>
</reference>
<keyword evidence="3" id="KW-1185">Reference proteome</keyword>
<name>A0ABR4E3V3_9PEZI</name>
<feature type="compositionally biased region" description="Basic and acidic residues" evidence="1">
    <location>
        <begin position="38"/>
        <end position="65"/>
    </location>
</feature>
<proteinExistence type="predicted"/>
<sequence>MANFWKHATYLLRVLVWRSLKLDEDGMELVFTTGKPDLGLEPKGKGRKQKPESFVKKMDDARPDPHGGVTTNMKVSLEMILGKHMKDNLDSQGETLKRGLTILVLSDGLWAANDDNHVDEYLANFIKTNTATRGWDGNSPDDQIRRRPIGIQFIRFGHYPEAIRRLQRLDDELKERVELLDKEIPDMVDTENADGDIYKMFLGSMLEDMDNKLVQGGVGTDALSIHTGTPVSAITAESSTPGSRRASHLSYSLQGRPSFGRRNDASIYTP</sequence>
<gene>
    <name evidence="2" type="ORF">FJTKL_00229</name>
</gene>
<comment type="caution">
    <text evidence="2">The sequence shown here is derived from an EMBL/GenBank/DDBJ whole genome shotgun (WGS) entry which is preliminary data.</text>
</comment>
<organism evidence="2 3">
    <name type="scientific">Diaporthe vaccinii</name>
    <dbReference type="NCBI Taxonomy" id="105482"/>
    <lineage>
        <taxon>Eukaryota</taxon>
        <taxon>Fungi</taxon>
        <taxon>Dikarya</taxon>
        <taxon>Ascomycota</taxon>
        <taxon>Pezizomycotina</taxon>
        <taxon>Sordariomycetes</taxon>
        <taxon>Sordariomycetidae</taxon>
        <taxon>Diaporthales</taxon>
        <taxon>Diaporthaceae</taxon>
        <taxon>Diaporthe</taxon>
        <taxon>Diaporthe eres species complex</taxon>
    </lineage>
</organism>